<dbReference type="AlphaFoldDB" id="A0AA39KX12"/>
<sequence>MNGENIPLPHPDANNNGKGVDNNELVISSTDDSNVESVVANIISPNNMLKVTKRDVIFQRNLCYQIKNQFTAGKANETIGKELSGMKFVFCHPSFIEPGEGKVQIYQGCGFFMQETILNLIHLRYSLDKEWKHYVREVLLKVYENQLSSYTTEGSRGTPHIAVQLFRGLHQRINCDRLAGDYIPETKLVKYINATTSNKRQYQNILKKNKKN</sequence>
<reference evidence="2" key="2">
    <citation type="submission" date="2023-03" db="EMBL/GenBank/DDBJ databases">
        <authorList>
            <person name="Inwood S.N."/>
            <person name="Skelly J.G."/>
            <person name="Guhlin J."/>
            <person name="Harrop T.W.R."/>
            <person name="Goldson S.G."/>
            <person name="Dearden P.K."/>
        </authorList>
    </citation>
    <scope>NUCLEOTIDE SEQUENCE</scope>
    <source>
        <strain evidence="2">Irish</strain>
        <tissue evidence="2">Whole body</tissue>
    </source>
</reference>
<evidence type="ECO:0000313" key="2">
    <source>
        <dbReference type="EMBL" id="KAK0176904.1"/>
    </source>
</evidence>
<name>A0AA39KX12_9HYME</name>
<dbReference type="Proteomes" id="UP001168990">
    <property type="component" value="Unassembled WGS sequence"/>
</dbReference>
<dbReference type="EMBL" id="JAQQBS010000001">
    <property type="protein sequence ID" value="KAK0176904.1"/>
    <property type="molecule type" value="Genomic_DNA"/>
</dbReference>
<comment type="caution">
    <text evidence="2">The sequence shown here is derived from an EMBL/GenBank/DDBJ whole genome shotgun (WGS) entry which is preliminary data.</text>
</comment>
<keyword evidence="3" id="KW-1185">Reference proteome</keyword>
<organism evidence="2 3">
    <name type="scientific">Microctonus aethiopoides</name>
    <dbReference type="NCBI Taxonomy" id="144406"/>
    <lineage>
        <taxon>Eukaryota</taxon>
        <taxon>Metazoa</taxon>
        <taxon>Ecdysozoa</taxon>
        <taxon>Arthropoda</taxon>
        <taxon>Hexapoda</taxon>
        <taxon>Insecta</taxon>
        <taxon>Pterygota</taxon>
        <taxon>Neoptera</taxon>
        <taxon>Endopterygota</taxon>
        <taxon>Hymenoptera</taxon>
        <taxon>Apocrita</taxon>
        <taxon>Ichneumonoidea</taxon>
        <taxon>Braconidae</taxon>
        <taxon>Euphorinae</taxon>
        <taxon>Microctonus</taxon>
    </lineage>
</organism>
<evidence type="ECO:0000256" key="1">
    <source>
        <dbReference type="SAM" id="MobiDB-lite"/>
    </source>
</evidence>
<feature type="region of interest" description="Disordered" evidence="1">
    <location>
        <begin position="1"/>
        <end position="21"/>
    </location>
</feature>
<protein>
    <submittedName>
        <fullName evidence="2">Uncharacterized protein</fullName>
    </submittedName>
</protein>
<reference evidence="2" key="1">
    <citation type="journal article" date="2023" name="bioRxiv">
        <title>Scaffold-level genome assemblies of two parasitoid biocontrol wasps reveal the parthenogenesis mechanism and an associated novel virus.</title>
        <authorList>
            <person name="Inwood S."/>
            <person name="Skelly J."/>
            <person name="Guhlin J."/>
            <person name="Harrop T."/>
            <person name="Goldson S."/>
            <person name="Dearden P."/>
        </authorList>
    </citation>
    <scope>NUCLEOTIDE SEQUENCE</scope>
    <source>
        <strain evidence="2">Irish</strain>
        <tissue evidence="2">Whole body</tissue>
    </source>
</reference>
<gene>
    <name evidence="2" type="ORF">PV328_001002</name>
</gene>
<accession>A0AA39KX12</accession>
<proteinExistence type="predicted"/>
<evidence type="ECO:0000313" key="3">
    <source>
        <dbReference type="Proteomes" id="UP001168990"/>
    </source>
</evidence>